<keyword evidence="3" id="KW-0809">Transit peptide</keyword>
<dbReference type="PANTHER" id="PTHR48417:SF1">
    <property type="entry name" value="ATP SYNTHASE F1 SUBUNIT EPSILON"/>
    <property type="match status" value="1"/>
</dbReference>
<comment type="similarity">
    <text evidence="2">Belongs to the ATPase inhibitor family.</text>
</comment>
<evidence type="ECO:0000256" key="5">
    <source>
        <dbReference type="ARBA" id="ARBA00023128"/>
    </source>
</evidence>
<gene>
    <name evidence="8" type="ORF">CTOB1V02_LOCUS1551</name>
</gene>
<evidence type="ECO:0000256" key="6">
    <source>
        <dbReference type="ARBA" id="ARBA00030036"/>
    </source>
</evidence>
<evidence type="ECO:0000256" key="2">
    <source>
        <dbReference type="ARBA" id="ARBA00010901"/>
    </source>
</evidence>
<evidence type="ECO:0000256" key="1">
    <source>
        <dbReference type="ARBA" id="ARBA00004173"/>
    </source>
</evidence>
<feature type="compositionally biased region" description="Gly residues" evidence="7">
    <location>
        <begin position="34"/>
        <end position="49"/>
    </location>
</feature>
<sequence length="126" mass="14107">MSLKLSLRLTQALRALQSRNVVVSSARAVSGHMGDLGGGAGRGGGGGGSIRDAGGAFGKMEAAREEQYFRKLQKEQLDRLKEHLDQEVGHHEREIARHQEAIERHRERMRKIEEEKKIHEDSDRQG</sequence>
<keyword evidence="5" id="KW-0496">Mitochondrion</keyword>
<evidence type="ECO:0000256" key="3">
    <source>
        <dbReference type="ARBA" id="ARBA00022946"/>
    </source>
</evidence>
<dbReference type="EMBL" id="OB660223">
    <property type="protein sequence ID" value="CAD7223569.1"/>
    <property type="molecule type" value="Genomic_DNA"/>
</dbReference>
<keyword evidence="4" id="KW-0175">Coiled coil</keyword>
<dbReference type="OrthoDB" id="10045676at2759"/>
<dbReference type="FunFam" id="1.20.5.500:FF:000007">
    <property type="entry name" value="ATPase inhibitor, putative"/>
    <property type="match status" value="1"/>
</dbReference>
<protein>
    <recommendedName>
        <fullName evidence="6">ATP synthase F1 subunit epsilon</fullName>
    </recommendedName>
</protein>
<dbReference type="AlphaFoldDB" id="A0A7R8W2G1"/>
<dbReference type="Gene3D" id="1.20.5.500">
    <property type="entry name" value="Single helix bin"/>
    <property type="match status" value="1"/>
</dbReference>
<comment type="subcellular location">
    <subcellularLocation>
        <location evidence="1">Mitochondrion</location>
    </subcellularLocation>
</comment>
<dbReference type="GO" id="GO:0042030">
    <property type="term" value="F:ATPase inhibitor activity"/>
    <property type="evidence" value="ECO:0007669"/>
    <property type="project" value="InterPro"/>
</dbReference>
<organism evidence="8">
    <name type="scientific">Cyprideis torosa</name>
    <dbReference type="NCBI Taxonomy" id="163714"/>
    <lineage>
        <taxon>Eukaryota</taxon>
        <taxon>Metazoa</taxon>
        <taxon>Ecdysozoa</taxon>
        <taxon>Arthropoda</taxon>
        <taxon>Crustacea</taxon>
        <taxon>Oligostraca</taxon>
        <taxon>Ostracoda</taxon>
        <taxon>Podocopa</taxon>
        <taxon>Podocopida</taxon>
        <taxon>Cytherocopina</taxon>
        <taxon>Cytheroidea</taxon>
        <taxon>Cytherideidae</taxon>
        <taxon>Cyprideis</taxon>
    </lineage>
</organism>
<dbReference type="SUPFAM" id="SSF64602">
    <property type="entry name" value="F1 ATPase inhibitor, IF1, C-terminal domain"/>
    <property type="match status" value="1"/>
</dbReference>
<feature type="region of interest" description="Disordered" evidence="7">
    <location>
        <begin position="30"/>
        <end position="54"/>
    </location>
</feature>
<evidence type="ECO:0000256" key="7">
    <source>
        <dbReference type="SAM" id="MobiDB-lite"/>
    </source>
</evidence>
<proteinExistence type="inferred from homology"/>
<name>A0A7R8W2G1_9CRUS</name>
<dbReference type="Pfam" id="PF04568">
    <property type="entry name" value="IATP"/>
    <property type="match status" value="1"/>
</dbReference>
<evidence type="ECO:0000313" key="8">
    <source>
        <dbReference type="EMBL" id="CAD7223569.1"/>
    </source>
</evidence>
<evidence type="ECO:0000256" key="4">
    <source>
        <dbReference type="ARBA" id="ARBA00023054"/>
    </source>
</evidence>
<accession>A0A7R8W2G1</accession>
<feature type="region of interest" description="Disordered" evidence="7">
    <location>
        <begin position="88"/>
        <end position="126"/>
    </location>
</feature>
<dbReference type="InterPro" id="IPR007648">
    <property type="entry name" value="ATPase_inhibitor_mt"/>
</dbReference>
<reference evidence="8" key="1">
    <citation type="submission" date="2020-11" db="EMBL/GenBank/DDBJ databases">
        <authorList>
            <person name="Tran Van P."/>
        </authorList>
    </citation>
    <scope>NUCLEOTIDE SEQUENCE</scope>
</reference>
<dbReference type="GO" id="GO:0005739">
    <property type="term" value="C:mitochondrion"/>
    <property type="evidence" value="ECO:0007669"/>
    <property type="project" value="UniProtKB-SubCell"/>
</dbReference>
<dbReference type="PANTHER" id="PTHR48417">
    <property type="entry name" value="ATP SYNTHASE F1 SUBUNIT EPSILON"/>
    <property type="match status" value="1"/>
</dbReference>